<evidence type="ECO:0008006" key="3">
    <source>
        <dbReference type="Google" id="ProtNLM"/>
    </source>
</evidence>
<name>A0A2A4CQ00_9RHOB</name>
<dbReference type="AlphaFoldDB" id="A0A2A4CQ00"/>
<protein>
    <recommendedName>
        <fullName evidence="3">Lipoprotein</fullName>
    </recommendedName>
</protein>
<dbReference type="OrthoDB" id="7875456at2"/>
<proteinExistence type="predicted"/>
<evidence type="ECO:0000313" key="1">
    <source>
        <dbReference type="EMBL" id="PCD78053.1"/>
    </source>
</evidence>
<organism evidence="1 2">
    <name type="scientific">Pseudothioclava arenosa</name>
    <dbReference type="NCBI Taxonomy" id="1795308"/>
    <lineage>
        <taxon>Bacteria</taxon>
        <taxon>Pseudomonadati</taxon>
        <taxon>Pseudomonadota</taxon>
        <taxon>Alphaproteobacteria</taxon>
        <taxon>Rhodobacterales</taxon>
        <taxon>Paracoccaceae</taxon>
        <taxon>Pseudothioclava</taxon>
    </lineage>
</organism>
<reference evidence="1 2" key="1">
    <citation type="submission" date="2017-09" db="EMBL/GenBank/DDBJ databases">
        <title>A multilocus sequence analysis scheme for characterization of bacteria in the genus Thioclava.</title>
        <authorList>
            <person name="Liu Y."/>
            <person name="Shao Z."/>
        </authorList>
    </citation>
    <scope>NUCLEOTIDE SEQUENCE [LARGE SCALE GENOMIC DNA]</scope>
    <source>
        <strain evidence="1 2">CAU 1312</strain>
    </source>
</reference>
<dbReference type="Proteomes" id="UP000243507">
    <property type="component" value="Unassembled WGS sequence"/>
</dbReference>
<comment type="caution">
    <text evidence="1">The sequence shown here is derived from an EMBL/GenBank/DDBJ whole genome shotgun (WGS) entry which is preliminary data.</text>
</comment>
<gene>
    <name evidence="1" type="ORF">CLN94_01735</name>
</gene>
<keyword evidence="2" id="KW-1185">Reference proteome</keyword>
<dbReference type="RefSeq" id="WP_096430413.1">
    <property type="nucleotide sequence ID" value="NZ_NTJD01000001.1"/>
</dbReference>
<accession>A0A2A4CQ00</accession>
<dbReference type="PROSITE" id="PS51257">
    <property type="entry name" value="PROKAR_LIPOPROTEIN"/>
    <property type="match status" value="1"/>
</dbReference>
<evidence type="ECO:0000313" key="2">
    <source>
        <dbReference type="Proteomes" id="UP000243507"/>
    </source>
</evidence>
<dbReference type="EMBL" id="NTJD01000001">
    <property type="protein sequence ID" value="PCD78053.1"/>
    <property type="molecule type" value="Genomic_DNA"/>
</dbReference>
<sequence>MRARLALFALIALAACGTPQEQCINRESRELRTVERLIAEVEGNLARGYAYEEYEVPVRDWDPCGVREITLPDGTVKHKTVMCLETRWETRERKVAIDPEAEKRKLAGLQAKRKELLPKVDAAITACKQAYPE</sequence>